<evidence type="ECO:0000313" key="3">
    <source>
        <dbReference type="Proteomes" id="UP001571476"/>
    </source>
</evidence>
<dbReference type="PANTHER" id="PTHR33627">
    <property type="entry name" value="TRANSPOSASE"/>
    <property type="match status" value="1"/>
</dbReference>
<organism evidence="2 3">
    <name type="scientific">Streptomyces aureus</name>
    <dbReference type="NCBI Taxonomy" id="193461"/>
    <lineage>
        <taxon>Bacteria</taxon>
        <taxon>Bacillati</taxon>
        <taxon>Actinomycetota</taxon>
        <taxon>Actinomycetes</taxon>
        <taxon>Kitasatosporales</taxon>
        <taxon>Streptomycetaceae</taxon>
        <taxon>Streptomyces</taxon>
    </lineage>
</organism>
<dbReference type="InterPro" id="IPR038721">
    <property type="entry name" value="IS701-like_DDE_dom"/>
</dbReference>
<sequence>MDRTFDDSAATTVAAPAPPVHRLFAHLPRADQRRWAEVYVKGLLTTPGKKSLRRMAASVTPSPTASQSLQQFVNVSSWEWRPVRAELTRWVAGHTPVRAWTVAPVVIPKRGSLAAGVHRRFVPGLGRTVNCQLALGAFLTSGLGDVSVDWQLYLPREWTADSRLREQARIPGSTGYTDAAGLCLALLDRLARTTTRRAPVVIDPEGHLDAEALIEGLEARGHDWVVAVPDTLRLALAPAQSAAPRPPLETVRTLVRRHAPPRTAARTERGSPRLGALSTLVPLPGGDRLCLLVGEWTSSSVRPDRTWLTNLHPDRHFQAGALIAERAAARAGAAETELGLHDFAGRSYAGWHRHATLVSAASAQRRLGHGGCPHTPHRTAP</sequence>
<dbReference type="Proteomes" id="UP001571476">
    <property type="component" value="Unassembled WGS sequence"/>
</dbReference>
<dbReference type="InterPro" id="IPR039365">
    <property type="entry name" value="IS701-like"/>
</dbReference>
<proteinExistence type="predicted"/>
<dbReference type="Pfam" id="PF13546">
    <property type="entry name" value="DDE_5"/>
    <property type="match status" value="1"/>
</dbReference>
<dbReference type="EMBL" id="JBGOSP010000006">
    <property type="protein sequence ID" value="MFA3837278.1"/>
    <property type="molecule type" value="Genomic_DNA"/>
</dbReference>
<gene>
    <name evidence="2" type="ORF">ACEG43_13990</name>
</gene>
<comment type="caution">
    <text evidence="2">The sequence shown here is derived from an EMBL/GenBank/DDBJ whole genome shotgun (WGS) entry which is preliminary data.</text>
</comment>
<evidence type="ECO:0000259" key="1">
    <source>
        <dbReference type="Pfam" id="PF13546"/>
    </source>
</evidence>
<protein>
    <submittedName>
        <fullName evidence="2">IS701 family transposase</fullName>
    </submittedName>
</protein>
<feature type="domain" description="Transposase IS701-like DDE" evidence="1">
    <location>
        <begin position="22"/>
        <end position="247"/>
    </location>
</feature>
<dbReference type="PANTHER" id="PTHR33627:SF1">
    <property type="entry name" value="TRANSPOSASE"/>
    <property type="match status" value="1"/>
</dbReference>
<reference evidence="2 3" key="1">
    <citation type="submission" date="2024-08" db="EMBL/GenBank/DDBJ databases">
        <title>Genome sequence of Streptomyces aureus CACIA-1.46HGO.</title>
        <authorList>
            <person name="Evangelista-Martinez Z."/>
        </authorList>
    </citation>
    <scope>NUCLEOTIDE SEQUENCE [LARGE SCALE GENOMIC DNA]</scope>
    <source>
        <strain evidence="2 3">CACIA-1.46HGO</strain>
    </source>
</reference>
<keyword evidence="3" id="KW-1185">Reference proteome</keyword>
<accession>A0ABV4SIC0</accession>
<dbReference type="RefSeq" id="WP_372562752.1">
    <property type="nucleotide sequence ID" value="NZ_JBGOSP010000006.1"/>
</dbReference>
<name>A0ABV4SIC0_9ACTN</name>
<evidence type="ECO:0000313" key="2">
    <source>
        <dbReference type="EMBL" id="MFA3837278.1"/>
    </source>
</evidence>